<name>A0A4Q1CN58_9BACT</name>
<proteinExistence type="predicted"/>
<gene>
    <name evidence="2" type="ORF">ESA94_05710</name>
</gene>
<dbReference type="AlphaFoldDB" id="A0A4Q1CN58"/>
<evidence type="ECO:0000256" key="1">
    <source>
        <dbReference type="SAM" id="SignalP"/>
    </source>
</evidence>
<feature type="chain" id="PRO_5020318262" description="DUF3157 family protein" evidence="1">
    <location>
        <begin position="20"/>
        <end position="214"/>
    </location>
</feature>
<dbReference type="OrthoDB" id="6400696at2"/>
<reference evidence="2 3" key="1">
    <citation type="submission" date="2019-01" db="EMBL/GenBank/DDBJ databases">
        <title>Lacibacter sp. strain TTM-7.</title>
        <authorList>
            <person name="Chen W.-M."/>
        </authorList>
    </citation>
    <scope>NUCLEOTIDE SEQUENCE [LARGE SCALE GENOMIC DNA]</scope>
    <source>
        <strain evidence="2 3">TTM-7</strain>
    </source>
</reference>
<organism evidence="2 3">
    <name type="scientific">Lacibacter luteus</name>
    <dbReference type="NCBI Taxonomy" id="2508719"/>
    <lineage>
        <taxon>Bacteria</taxon>
        <taxon>Pseudomonadati</taxon>
        <taxon>Bacteroidota</taxon>
        <taxon>Chitinophagia</taxon>
        <taxon>Chitinophagales</taxon>
        <taxon>Chitinophagaceae</taxon>
        <taxon>Lacibacter</taxon>
    </lineage>
</organism>
<dbReference type="RefSeq" id="WP_129129867.1">
    <property type="nucleotide sequence ID" value="NZ_SDHW01000001.1"/>
</dbReference>
<dbReference type="Proteomes" id="UP000290204">
    <property type="component" value="Unassembled WGS sequence"/>
</dbReference>
<comment type="caution">
    <text evidence="2">The sequence shown here is derived from an EMBL/GenBank/DDBJ whole genome shotgun (WGS) entry which is preliminary data.</text>
</comment>
<sequence length="214" mass="24568">MKTTILFFAFLFSTVLLFAQQTATTKDGKTVILNDDGTWVYQTETNSSSKTQFNDSLLTKYSKSTAAKTLLKSERTDHALWYNETKWNPTDLKPTEASEYLLKLKNQDGYCITVVEKIEIPLENFSAIVVKSMKMRGAENVIVEKEEYRMVNGKRVLFMQFSVTMSGMNFTYAGYYFSNESGTSQVLCYTAKNLFKQYQQEFMTMLNGFVVIPQ</sequence>
<evidence type="ECO:0008006" key="4">
    <source>
        <dbReference type="Google" id="ProtNLM"/>
    </source>
</evidence>
<feature type="signal peptide" evidence="1">
    <location>
        <begin position="1"/>
        <end position="19"/>
    </location>
</feature>
<evidence type="ECO:0000313" key="2">
    <source>
        <dbReference type="EMBL" id="RXK62496.1"/>
    </source>
</evidence>
<accession>A0A4Q1CN58</accession>
<keyword evidence="3" id="KW-1185">Reference proteome</keyword>
<keyword evidence="1" id="KW-0732">Signal</keyword>
<evidence type="ECO:0000313" key="3">
    <source>
        <dbReference type="Proteomes" id="UP000290204"/>
    </source>
</evidence>
<dbReference type="EMBL" id="SDHW01000001">
    <property type="protein sequence ID" value="RXK62496.1"/>
    <property type="molecule type" value="Genomic_DNA"/>
</dbReference>
<protein>
    <recommendedName>
        <fullName evidence="4">DUF3157 family protein</fullName>
    </recommendedName>
</protein>